<keyword evidence="3" id="KW-0235">DNA replication</keyword>
<keyword evidence="2" id="KW-0548">Nucleotidyltransferase</keyword>
<dbReference type="EMBL" id="DTDR01000019">
    <property type="protein sequence ID" value="HGK63082.1"/>
    <property type="molecule type" value="Genomic_DNA"/>
</dbReference>
<dbReference type="PANTHER" id="PTHR34388">
    <property type="entry name" value="DNA POLYMERASE III SUBUNIT DELTA"/>
    <property type="match status" value="1"/>
</dbReference>
<feature type="domain" description="DNA polymerase III delta N-terminal" evidence="5">
    <location>
        <begin position="33"/>
        <end position="145"/>
    </location>
</feature>
<keyword evidence="1" id="KW-0808">Transferase</keyword>
<evidence type="ECO:0000256" key="4">
    <source>
        <dbReference type="ARBA" id="ARBA00022932"/>
    </source>
</evidence>
<evidence type="ECO:0000256" key="1">
    <source>
        <dbReference type="ARBA" id="ARBA00022679"/>
    </source>
</evidence>
<comment type="caution">
    <text evidence="6">The sequence shown here is derived from an EMBL/GenBank/DDBJ whole genome shotgun (WGS) entry which is preliminary data.</text>
</comment>
<sequence length="328" mass="38864">MVEEAISPFVFMEYRKPELIIKEIKVGKIEPLYLLFGEEDARIEDVLKALKKYYFNDEEYIGPLFKKYDLKENSLKEILLNFNSPSFFEEIKLGFIKNFDLVFKRKRKKEKEEIITNFFNAIKNNKGKTLLIHLPYLKEKAKELEDFFRKNRLEKYLIHLSYLSKTNLKTYLYEKTKEEGYIITNGALEKLIFLCGEDYSLIYSELNKLKLYLKEKIITEEAIEKFVGYSFSGKLKTILEALSYKDKNKFLKNLYGYLSGSKREELPYLIGSLASHLLNIYLKKTSFSSSFKESELREKLENLYKIDLMIKKGEAEPEILLLNWGEKI</sequence>
<organism evidence="6">
    <name type="scientific">candidate division WOR-3 bacterium</name>
    <dbReference type="NCBI Taxonomy" id="2052148"/>
    <lineage>
        <taxon>Bacteria</taxon>
        <taxon>Bacteria division WOR-3</taxon>
    </lineage>
</organism>
<accession>A0A7V3ZTU3</accession>
<dbReference type="GO" id="GO:0003887">
    <property type="term" value="F:DNA-directed DNA polymerase activity"/>
    <property type="evidence" value="ECO:0007669"/>
    <property type="project" value="UniProtKB-KW"/>
</dbReference>
<reference evidence="6" key="1">
    <citation type="journal article" date="2020" name="mSystems">
        <title>Genome- and Community-Level Interaction Insights into Carbon Utilization and Element Cycling Functions of Hydrothermarchaeota in Hydrothermal Sediment.</title>
        <authorList>
            <person name="Zhou Z."/>
            <person name="Liu Y."/>
            <person name="Xu W."/>
            <person name="Pan J."/>
            <person name="Luo Z.H."/>
            <person name="Li M."/>
        </authorList>
    </citation>
    <scope>NUCLEOTIDE SEQUENCE [LARGE SCALE GENOMIC DNA]</scope>
    <source>
        <strain evidence="6">SpSt-697</strain>
    </source>
</reference>
<dbReference type="PANTHER" id="PTHR34388:SF1">
    <property type="entry name" value="DNA POLYMERASE III SUBUNIT DELTA"/>
    <property type="match status" value="1"/>
</dbReference>
<proteinExistence type="predicted"/>
<dbReference type="GO" id="GO:0009360">
    <property type="term" value="C:DNA polymerase III complex"/>
    <property type="evidence" value="ECO:0007669"/>
    <property type="project" value="InterPro"/>
</dbReference>
<dbReference type="GO" id="GO:0003677">
    <property type="term" value="F:DNA binding"/>
    <property type="evidence" value="ECO:0007669"/>
    <property type="project" value="InterPro"/>
</dbReference>
<evidence type="ECO:0000256" key="2">
    <source>
        <dbReference type="ARBA" id="ARBA00022695"/>
    </source>
</evidence>
<dbReference type="GO" id="GO:0006261">
    <property type="term" value="P:DNA-templated DNA replication"/>
    <property type="evidence" value="ECO:0007669"/>
    <property type="project" value="TreeGrafter"/>
</dbReference>
<protein>
    <recommendedName>
        <fullName evidence="5">DNA polymerase III delta N-terminal domain-containing protein</fullName>
    </recommendedName>
</protein>
<keyword evidence="4" id="KW-0239">DNA-directed DNA polymerase</keyword>
<evidence type="ECO:0000256" key="3">
    <source>
        <dbReference type="ARBA" id="ARBA00022705"/>
    </source>
</evidence>
<dbReference type="AlphaFoldDB" id="A0A7V3ZTU3"/>
<dbReference type="InterPro" id="IPR005790">
    <property type="entry name" value="DNA_polIII_delta"/>
</dbReference>
<dbReference type="Pfam" id="PF06144">
    <property type="entry name" value="DNA_pol3_delta"/>
    <property type="match status" value="1"/>
</dbReference>
<evidence type="ECO:0000313" key="6">
    <source>
        <dbReference type="EMBL" id="HGK63082.1"/>
    </source>
</evidence>
<dbReference type="NCBIfam" id="TIGR01128">
    <property type="entry name" value="holA"/>
    <property type="match status" value="1"/>
</dbReference>
<dbReference type="InterPro" id="IPR027417">
    <property type="entry name" value="P-loop_NTPase"/>
</dbReference>
<gene>
    <name evidence="6" type="ORF">ENU74_00555</name>
</gene>
<name>A0A7V3ZTU3_UNCW3</name>
<dbReference type="Gene3D" id="3.40.50.300">
    <property type="entry name" value="P-loop containing nucleotide triphosphate hydrolases"/>
    <property type="match status" value="1"/>
</dbReference>
<dbReference type="SUPFAM" id="SSF52540">
    <property type="entry name" value="P-loop containing nucleoside triphosphate hydrolases"/>
    <property type="match status" value="1"/>
</dbReference>
<evidence type="ECO:0000259" key="5">
    <source>
        <dbReference type="Pfam" id="PF06144"/>
    </source>
</evidence>
<dbReference type="InterPro" id="IPR010372">
    <property type="entry name" value="DNA_pol3_delta_N"/>
</dbReference>